<dbReference type="SUPFAM" id="SSF51351">
    <property type="entry name" value="Triosephosphate isomerase (TIM)"/>
    <property type="match status" value="1"/>
</dbReference>
<feature type="binding site" evidence="8">
    <location>
        <position position="210"/>
    </location>
    <ligand>
        <name>substrate</name>
    </ligand>
</feature>
<evidence type="ECO:0000256" key="3">
    <source>
        <dbReference type="ARBA" id="ARBA00007422"/>
    </source>
</evidence>
<feature type="binding site" evidence="8">
    <location>
        <position position="172"/>
    </location>
    <ligand>
        <name>substrate</name>
    </ligand>
</feature>
<dbReference type="Gene3D" id="3.20.20.70">
    <property type="entry name" value="Aldolase class I"/>
    <property type="match status" value="1"/>
</dbReference>
<proteinExistence type="inferred from homology"/>
<keyword evidence="7 8" id="KW-0413">Isomerase</keyword>
<keyword evidence="6 8" id="KW-0324">Glycolysis</keyword>
<dbReference type="InterPro" id="IPR013785">
    <property type="entry name" value="Aldolase_TIM"/>
</dbReference>
<dbReference type="FunFam" id="3.20.20.70:FF:000016">
    <property type="entry name" value="Triosephosphate isomerase"/>
    <property type="match status" value="1"/>
</dbReference>
<dbReference type="GO" id="GO:0006096">
    <property type="term" value="P:glycolytic process"/>
    <property type="evidence" value="ECO:0007669"/>
    <property type="project" value="UniProtKB-UniRule"/>
</dbReference>
<evidence type="ECO:0000256" key="6">
    <source>
        <dbReference type="ARBA" id="ARBA00023152"/>
    </source>
</evidence>
<comment type="subunit">
    <text evidence="8 9">Homodimer.</text>
</comment>
<gene>
    <name evidence="8" type="primary">tpiA</name>
    <name evidence="10" type="ORF">HHL15_06920</name>
</gene>
<evidence type="ECO:0000313" key="11">
    <source>
        <dbReference type="Proteomes" id="UP000580043"/>
    </source>
</evidence>
<feature type="binding site" evidence="8">
    <location>
        <begin position="231"/>
        <end position="232"/>
    </location>
    <ligand>
        <name>substrate</name>
    </ligand>
</feature>
<dbReference type="GO" id="GO:0019563">
    <property type="term" value="P:glycerol catabolic process"/>
    <property type="evidence" value="ECO:0007669"/>
    <property type="project" value="TreeGrafter"/>
</dbReference>
<keyword evidence="4 8" id="KW-0312">Gluconeogenesis</keyword>
<dbReference type="Pfam" id="PF00121">
    <property type="entry name" value="TIM"/>
    <property type="match status" value="1"/>
</dbReference>
<comment type="subcellular location">
    <subcellularLocation>
        <location evidence="8 9">Cytoplasm</location>
    </subcellularLocation>
</comment>
<dbReference type="UniPathway" id="UPA00109">
    <property type="reaction ID" value="UER00189"/>
</dbReference>
<dbReference type="PROSITE" id="PS00171">
    <property type="entry name" value="TIM_1"/>
    <property type="match status" value="1"/>
</dbReference>
<evidence type="ECO:0000256" key="5">
    <source>
        <dbReference type="ARBA" id="ARBA00022490"/>
    </source>
</evidence>
<comment type="pathway">
    <text evidence="1 8 9">Carbohydrate degradation; glycolysis; D-glyceraldehyde 3-phosphate from glycerone phosphate: step 1/1.</text>
</comment>
<evidence type="ECO:0000256" key="9">
    <source>
        <dbReference type="RuleBase" id="RU363013"/>
    </source>
</evidence>
<comment type="pathway">
    <text evidence="8 9">Carbohydrate biosynthesis; gluconeogenesis.</text>
</comment>
<dbReference type="PROSITE" id="PS51440">
    <property type="entry name" value="TIM_2"/>
    <property type="match status" value="1"/>
</dbReference>
<dbReference type="EMBL" id="JABBGA010000004">
    <property type="protein sequence ID" value="NML25467.1"/>
    <property type="molecule type" value="Genomic_DNA"/>
</dbReference>
<name>A0A848FZV7_9RHOO</name>
<dbReference type="Proteomes" id="UP000580043">
    <property type="component" value="Unassembled WGS sequence"/>
</dbReference>
<feature type="active site" description="Proton acceptor" evidence="8">
    <location>
        <position position="166"/>
    </location>
</feature>
<dbReference type="GO" id="GO:0046166">
    <property type="term" value="P:glyceraldehyde-3-phosphate biosynthetic process"/>
    <property type="evidence" value="ECO:0007669"/>
    <property type="project" value="TreeGrafter"/>
</dbReference>
<accession>A0A848FZV7</accession>
<comment type="caution">
    <text evidence="10">The sequence shown here is derived from an EMBL/GenBank/DDBJ whole genome shotgun (WGS) entry which is preliminary data.</text>
</comment>
<evidence type="ECO:0000256" key="1">
    <source>
        <dbReference type="ARBA" id="ARBA00004680"/>
    </source>
</evidence>
<feature type="binding site" evidence="8">
    <location>
        <begin position="9"/>
        <end position="11"/>
    </location>
    <ligand>
        <name>substrate</name>
    </ligand>
</feature>
<comment type="catalytic activity">
    <reaction evidence="8 9">
        <text>D-glyceraldehyde 3-phosphate = dihydroxyacetone phosphate</text>
        <dbReference type="Rhea" id="RHEA:18585"/>
        <dbReference type="ChEBI" id="CHEBI:57642"/>
        <dbReference type="ChEBI" id="CHEBI:59776"/>
        <dbReference type="EC" id="5.3.1.1"/>
    </reaction>
</comment>
<dbReference type="EC" id="5.3.1.1" evidence="8 9"/>
<comment type="similarity">
    <text evidence="3 8 9">Belongs to the triosephosphate isomerase family.</text>
</comment>
<comment type="function">
    <text evidence="8">Involved in the gluconeogenesis. Catalyzes stereospecifically the conversion of dihydroxyacetone phosphate (DHAP) to D-glyceraldehyde-3-phosphate (G3P).</text>
</comment>
<evidence type="ECO:0000256" key="2">
    <source>
        <dbReference type="ARBA" id="ARBA00004939"/>
    </source>
</evidence>
<dbReference type="HAMAP" id="MF_00147_B">
    <property type="entry name" value="TIM_B"/>
    <property type="match status" value="1"/>
</dbReference>
<dbReference type="InterPro" id="IPR022896">
    <property type="entry name" value="TrioseP_Isoase_bac/euk"/>
</dbReference>
<dbReference type="GO" id="GO:0006094">
    <property type="term" value="P:gluconeogenesis"/>
    <property type="evidence" value="ECO:0007669"/>
    <property type="project" value="UniProtKB-UniRule"/>
</dbReference>
<evidence type="ECO:0000256" key="8">
    <source>
        <dbReference type="HAMAP-Rule" id="MF_00147"/>
    </source>
</evidence>
<dbReference type="NCBIfam" id="TIGR00419">
    <property type="entry name" value="tim"/>
    <property type="match status" value="1"/>
</dbReference>
<dbReference type="InterPro" id="IPR020861">
    <property type="entry name" value="Triosephosphate_isomerase_AS"/>
</dbReference>
<organism evidence="10 11">
    <name type="scientific">Zoogloea dura</name>
    <dbReference type="NCBI Taxonomy" id="2728840"/>
    <lineage>
        <taxon>Bacteria</taxon>
        <taxon>Pseudomonadati</taxon>
        <taxon>Pseudomonadota</taxon>
        <taxon>Betaproteobacteria</taxon>
        <taxon>Rhodocyclales</taxon>
        <taxon>Zoogloeaceae</taxon>
        <taxon>Zoogloea</taxon>
    </lineage>
</organism>
<dbReference type="PANTHER" id="PTHR21139">
    <property type="entry name" value="TRIOSEPHOSPHATE ISOMERASE"/>
    <property type="match status" value="1"/>
</dbReference>
<comment type="pathway">
    <text evidence="2">Carbohydrate metabolism; erythritol degradation.</text>
</comment>
<dbReference type="AlphaFoldDB" id="A0A848FZV7"/>
<feature type="active site" description="Electrophile" evidence="8">
    <location>
        <position position="94"/>
    </location>
</feature>
<dbReference type="InterPro" id="IPR035990">
    <property type="entry name" value="TIM_sf"/>
</dbReference>
<dbReference type="GO" id="GO:0004807">
    <property type="term" value="F:triose-phosphate isomerase activity"/>
    <property type="evidence" value="ECO:0007669"/>
    <property type="project" value="UniProtKB-UniRule"/>
</dbReference>
<dbReference type="CDD" id="cd00311">
    <property type="entry name" value="TIM"/>
    <property type="match status" value="1"/>
</dbReference>
<protein>
    <recommendedName>
        <fullName evidence="8 9">Triosephosphate isomerase</fullName>
        <shortName evidence="8">TIM</shortName>
        <shortName evidence="8">TPI</shortName>
        <ecNumber evidence="8 9">5.3.1.1</ecNumber>
    </recommendedName>
    <alternativeName>
        <fullName evidence="8">Triose-phosphate isomerase</fullName>
    </alternativeName>
</protein>
<dbReference type="InterPro" id="IPR000652">
    <property type="entry name" value="Triosephosphate_isomerase"/>
</dbReference>
<dbReference type="PANTHER" id="PTHR21139:SF42">
    <property type="entry name" value="TRIOSEPHOSPHATE ISOMERASE"/>
    <property type="match status" value="1"/>
</dbReference>
<evidence type="ECO:0000256" key="4">
    <source>
        <dbReference type="ARBA" id="ARBA00022432"/>
    </source>
</evidence>
<evidence type="ECO:0000256" key="7">
    <source>
        <dbReference type="ARBA" id="ARBA00023235"/>
    </source>
</evidence>
<dbReference type="UniPathway" id="UPA00138"/>
<keyword evidence="5 8" id="KW-0963">Cytoplasm</keyword>
<dbReference type="GO" id="GO:0005829">
    <property type="term" value="C:cytosol"/>
    <property type="evidence" value="ECO:0007669"/>
    <property type="project" value="TreeGrafter"/>
</dbReference>
<sequence length="254" mass="26147">MRKKLVVGNWKMNGSLASNALLLQGLVENPPVDAVEVAVCPPFIYLGQAASALEGCGVMLGAQNLSAFAGGAYTGEVSASMLQDLACEWVIVGHSERRAYFGESDALVIEKLRMALAAGLRPIVCVGETLEQRESGLATQVVGAQLDALTQALSAAEAVSLVVAYEPVWAIGTGRTATPEQAQEMHVFIRQRLSAGGWVGEGVRVLYGGSVTADNASLLFGKPDIDGALVGGASLVAGSFLAICAAAARVSSGI</sequence>
<evidence type="ECO:0000313" key="10">
    <source>
        <dbReference type="EMBL" id="NML25467.1"/>
    </source>
</evidence>
<dbReference type="RefSeq" id="WP_169145274.1">
    <property type="nucleotide sequence ID" value="NZ_JABBGA010000004.1"/>
</dbReference>
<reference evidence="10 11" key="1">
    <citation type="submission" date="2020-04" db="EMBL/GenBank/DDBJ databases">
        <title>Zoogloea sp. G-4-1-14 isolated from soil.</title>
        <authorList>
            <person name="Dahal R.H."/>
        </authorList>
    </citation>
    <scope>NUCLEOTIDE SEQUENCE [LARGE SCALE GENOMIC DNA]</scope>
    <source>
        <strain evidence="10 11">G-4-1-14</strain>
    </source>
</reference>
<keyword evidence="11" id="KW-1185">Reference proteome</keyword>